<keyword evidence="4 5" id="KW-0472">Membrane</keyword>
<feature type="transmembrane region" description="Helical" evidence="5">
    <location>
        <begin position="68"/>
        <end position="92"/>
    </location>
</feature>
<dbReference type="EMBL" id="FRAQ01000001">
    <property type="protein sequence ID" value="SHK24858.1"/>
    <property type="molecule type" value="Genomic_DNA"/>
</dbReference>
<keyword evidence="2 5" id="KW-0812">Transmembrane</keyword>
<protein>
    <recommendedName>
        <fullName evidence="6">Yip1 domain-containing protein</fullName>
    </recommendedName>
</protein>
<comment type="subcellular location">
    <subcellularLocation>
        <location evidence="1">Membrane</location>
        <topology evidence="1">Multi-pass membrane protein</topology>
    </subcellularLocation>
</comment>
<dbReference type="Pfam" id="PF04893">
    <property type="entry name" value="Yip1"/>
    <property type="match status" value="1"/>
</dbReference>
<gene>
    <name evidence="7" type="ORF">SAMN05216369_1194</name>
</gene>
<evidence type="ECO:0000313" key="8">
    <source>
        <dbReference type="Proteomes" id="UP000184497"/>
    </source>
</evidence>
<organism evidence="7 8">
    <name type="scientific">Marinobacter antarcticus</name>
    <dbReference type="NCBI Taxonomy" id="564117"/>
    <lineage>
        <taxon>Bacteria</taxon>
        <taxon>Pseudomonadati</taxon>
        <taxon>Pseudomonadota</taxon>
        <taxon>Gammaproteobacteria</taxon>
        <taxon>Pseudomonadales</taxon>
        <taxon>Marinobacteraceae</taxon>
        <taxon>Marinobacter</taxon>
    </lineage>
</organism>
<feature type="transmembrane region" description="Helical" evidence="5">
    <location>
        <begin position="129"/>
        <end position="149"/>
    </location>
</feature>
<evidence type="ECO:0000256" key="4">
    <source>
        <dbReference type="ARBA" id="ARBA00023136"/>
    </source>
</evidence>
<proteinExistence type="predicted"/>
<dbReference type="RefSeq" id="WP_072796258.1">
    <property type="nucleotide sequence ID" value="NZ_FRAQ01000001.1"/>
</dbReference>
<feature type="domain" description="Yip1" evidence="6">
    <location>
        <begin position="15"/>
        <end position="177"/>
    </location>
</feature>
<name>A0A1M6QXP4_9GAMM</name>
<evidence type="ECO:0000256" key="3">
    <source>
        <dbReference type="ARBA" id="ARBA00022989"/>
    </source>
</evidence>
<reference evidence="8" key="1">
    <citation type="submission" date="2016-11" db="EMBL/GenBank/DDBJ databases">
        <authorList>
            <person name="Varghese N."/>
            <person name="Submissions S."/>
        </authorList>
    </citation>
    <scope>NUCLEOTIDE SEQUENCE [LARGE SCALE GENOMIC DNA]</scope>
    <source>
        <strain evidence="8">CGMCC 1.10835</strain>
    </source>
</reference>
<dbReference type="AlphaFoldDB" id="A0A1M6QXP4"/>
<evidence type="ECO:0000256" key="1">
    <source>
        <dbReference type="ARBA" id="ARBA00004141"/>
    </source>
</evidence>
<dbReference type="GO" id="GO:0016020">
    <property type="term" value="C:membrane"/>
    <property type="evidence" value="ECO:0007669"/>
    <property type="project" value="UniProtKB-SubCell"/>
</dbReference>
<evidence type="ECO:0000259" key="6">
    <source>
        <dbReference type="Pfam" id="PF04893"/>
    </source>
</evidence>
<feature type="transmembrane region" description="Helical" evidence="5">
    <location>
        <begin position="104"/>
        <end position="123"/>
    </location>
</feature>
<dbReference type="InterPro" id="IPR006977">
    <property type="entry name" value="Yip1_dom"/>
</dbReference>
<keyword evidence="3 5" id="KW-1133">Transmembrane helix</keyword>
<evidence type="ECO:0000313" key="7">
    <source>
        <dbReference type="EMBL" id="SHK24858.1"/>
    </source>
</evidence>
<keyword evidence="8" id="KW-1185">Reference proteome</keyword>
<dbReference type="Proteomes" id="UP000184497">
    <property type="component" value="Unassembled WGS sequence"/>
</dbReference>
<sequence>MNVSSLLKLPFSSNGGWGELQRRQLSIPMLAWFIVVPMSLLPPVLLYYAGTHYGDEFIAGFGGKEWRFITTILFLAELLTFFVMGWLIHAVAESHKLEISYNNAYLLAAIAPLPLWLSSLALLVPAVAFSVIVVLAATALSCTLVYQGLRSVCGRTPDDVLTMSATYTVMAASLLAWSLLMAMVWAF</sequence>
<evidence type="ECO:0000256" key="5">
    <source>
        <dbReference type="SAM" id="Phobius"/>
    </source>
</evidence>
<dbReference type="OrthoDB" id="8526565at2"/>
<feature type="transmembrane region" description="Helical" evidence="5">
    <location>
        <begin position="161"/>
        <end position="186"/>
    </location>
</feature>
<feature type="transmembrane region" description="Helical" evidence="5">
    <location>
        <begin position="29"/>
        <end position="48"/>
    </location>
</feature>
<evidence type="ECO:0000256" key="2">
    <source>
        <dbReference type="ARBA" id="ARBA00022692"/>
    </source>
</evidence>
<accession>A0A1M6QXP4</accession>